<reference evidence="2 3" key="1">
    <citation type="submission" date="2019-01" db="EMBL/GenBank/DDBJ databases">
        <title>Genomes sequencing and comparative genomics of infectious freshwater microsporidia, Cucumispora dikerogammari and Thelohania contejeani.</title>
        <authorList>
            <person name="Cormier A."/>
            <person name="Giraud I."/>
            <person name="Wattier R."/>
            <person name="Teixeira M."/>
            <person name="Grandjean F."/>
            <person name="Rigaud T."/>
            <person name="Cordaux R."/>
        </authorList>
    </citation>
    <scope>NUCLEOTIDE SEQUENCE [LARGE SCALE GENOMIC DNA]</scope>
    <source>
        <strain evidence="2">T1</strain>
        <tissue evidence="2">Spores</tissue>
    </source>
</reference>
<dbReference type="EMBL" id="SBIQ01000055">
    <property type="protein sequence ID" value="KAF7683754.1"/>
    <property type="molecule type" value="Genomic_DNA"/>
</dbReference>
<name>A0ABQ7I004_9MICR</name>
<dbReference type="Proteomes" id="UP001516464">
    <property type="component" value="Unassembled WGS sequence"/>
</dbReference>
<evidence type="ECO:0000313" key="3">
    <source>
        <dbReference type="Proteomes" id="UP001516464"/>
    </source>
</evidence>
<proteinExistence type="predicted"/>
<evidence type="ECO:0000256" key="1">
    <source>
        <dbReference type="SAM" id="Coils"/>
    </source>
</evidence>
<accession>A0ABQ7I004</accession>
<keyword evidence="1" id="KW-0175">Coiled coil</keyword>
<comment type="caution">
    <text evidence="2">The sequence shown here is derived from an EMBL/GenBank/DDBJ whole genome shotgun (WGS) entry which is preliminary data.</text>
</comment>
<sequence>MFEITDELLKERLSLNNIRKIKNENELDTRIEELKEMVLGYEKAVEYFKRNMNTISKIEPVSRNTILIKKVKACNELIKKNDELIKQIEKYEEIKNNMIETDK</sequence>
<organism evidence="2 3">
    <name type="scientific">Astathelohania contejeani</name>
    <dbReference type="NCBI Taxonomy" id="164912"/>
    <lineage>
        <taxon>Eukaryota</taxon>
        <taxon>Fungi</taxon>
        <taxon>Fungi incertae sedis</taxon>
        <taxon>Microsporidia</taxon>
        <taxon>Astathelohaniidae</taxon>
        <taxon>Astathelohania</taxon>
    </lineage>
</organism>
<evidence type="ECO:0000313" key="2">
    <source>
        <dbReference type="EMBL" id="KAF7683754.1"/>
    </source>
</evidence>
<protein>
    <submittedName>
        <fullName evidence="2">Uncharacterized protein</fullName>
    </submittedName>
</protein>
<gene>
    <name evidence="2" type="ORF">TCON_1039</name>
</gene>
<feature type="coiled-coil region" evidence="1">
    <location>
        <begin position="74"/>
        <end position="101"/>
    </location>
</feature>
<keyword evidence="3" id="KW-1185">Reference proteome</keyword>